<organism evidence="4 5">
    <name type="scientific">Perkinsus olseni</name>
    <name type="common">Perkinsus atlanticus</name>
    <dbReference type="NCBI Taxonomy" id="32597"/>
    <lineage>
        <taxon>Eukaryota</taxon>
        <taxon>Sar</taxon>
        <taxon>Alveolata</taxon>
        <taxon>Perkinsozoa</taxon>
        <taxon>Perkinsea</taxon>
        <taxon>Perkinsida</taxon>
        <taxon>Perkinsidae</taxon>
        <taxon>Perkinsus</taxon>
    </lineage>
</organism>
<dbReference type="InterPro" id="IPR002842">
    <property type="entry name" value="ATPase_V1_Esu"/>
</dbReference>
<dbReference type="EMBL" id="JABANM010033047">
    <property type="protein sequence ID" value="KAF4701916.1"/>
    <property type="molecule type" value="Genomic_DNA"/>
</dbReference>
<keyword evidence="3" id="KW-0406">Ion transport</keyword>
<sequence>MDAAEAQKQIQQMVNFILNEAKDKSEEIEAKAMEDFNIEKLKLVQQMKEKVRKEYAQKAKKIETQRAIARSTGINRSRLQKIGERDAML</sequence>
<dbReference type="Proteomes" id="UP000574390">
    <property type="component" value="Unassembled WGS sequence"/>
</dbReference>
<evidence type="ECO:0000256" key="2">
    <source>
        <dbReference type="ARBA" id="ARBA00022448"/>
    </source>
</evidence>
<keyword evidence="2" id="KW-0813">Transport</keyword>
<evidence type="ECO:0000256" key="3">
    <source>
        <dbReference type="ARBA" id="ARBA00023065"/>
    </source>
</evidence>
<dbReference type="GO" id="GO:0033178">
    <property type="term" value="C:proton-transporting two-sector ATPase complex, catalytic domain"/>
    <property type="evidence" value="ECO:0007669"/>
    <property type="project" value="InterPro"/>
</dbReference>
<dbReference type="Gene3D" id="6.10.250.1620">
    <property type="match status" value="1"/>
</dbReference>
<evidence type="ECO:0000256" key="1">
    <source>
        <dbReference type="ARBA" id="ARBA00005901"/>
    </source>
</evidence>
<gene>
    <name evidence="4" type="primary">VMA4_1</name>
    <name evidence="4" type="ORF">FOZ62_010475</name>
</gene>
<name>A0A7J6Q1Y7_PEROL</name>
<proteinExistence type="inferred from homology"/>
<dbReference type="PANTHER" id="PTHR45715">
    <property type="entry name" value="ATPASE H+-TRANSPORTING V1 SUBUNIT E1A-RELATED"/>
    <property type="match status" value="1"/>
</dbReference>
<dbReference type="AlphaFoldDB" id="A0A7J6Q1Y7"/>
<comment type="similarity">
    <text evidence="1">Belongs to the V-ATPase E subunit family.</text>
</comment>
<dbReference type="GO" id="GO:0046961">
    <property type="term" value="F:proton-transporting ATPase activity, rotational mechanism"/>
    <property type="evidence" value="ECO:0007669"/>
    <property type="project" value="InterPro"/>
</dbReference>
<protein>
    <submittedName>
        <fullName evidence="4">V-ATPase V1 sector subunit E</fullName>
    </submittedName>
</protein>
<feature type="non-terminal residue" evidence="4">
    <location>
        <position position="89"/>
    </location>
</feature>
<evidence type="ECO:0000313" key="4">
    <source>
        <dbReference type="EMBL" id="KAF4701916.1"/>
    </source>
</evidence>
<dbReference type="Pfam" id="PF01991">
    <property type="entry name" value="vATP-synt_E"/>
    <property type="match status" value="1"/>
</dbReference>
<accession>A0A7J6Q1Y7</accession>
<comment type="caution">
    <text evidence="4">The sequence shown here is derived from an EMBL/GenBank/DDBJ whole genome shotgun (WGS) entry which is preliminary data.</text>
</comment>
<reference evidence="4 5" key="1">
    <citation type="submission" date="2020-04" db="EMBL/GenBank/DDBJ databases">
        <title>Perkinsus olseni comparative genomics.</title>
        <authorList>
            <person name="Bogema D.R."/>
        </authorList>
    </citation>
    <scope>NUCLEOTIDE SEQUENCE [LARGE SCALE GENOMIC DNA]</scope>
    <source>
        <strain evidence="4">ATCC PRA-205</strain>
    </source>
</reference>
<evidence type="ECO:0000313" key="5">
    <source>
        <dbReference type="Proteomes" id="UP000574390"/>
    </source>
</evidence>